<dbReference type="VEuPathDB" id="FungiDB:SeMB42_g06991"/>
<dbReference type="AlphaFoldDB" id="A0A507CC15"/>
<dbReference type="EMBL" id="QEAN01000440">
    <property type="protein sequence ID" value="TPX36878.1"/>
    <property type="molecule type" value="Genomic_DNA"/>
</dbReference>
<reference evidence="2 3" key="1">
    <citation type="journal article" date="2019" name="Sci. Rep.">
        <title>Comparative genomics of chytrid fungi reveal insights into the obligate biotrophic and pathogenic lifestyle of Synchytrium endobioticum.</title>
        <authorList>
            <person name="van de Vossenberg B.T.L.H."/>
            <person name="Warris S."/>
            <person name="Nguyen H.D.T."/>
            <person name="van Gent-Pelzer M.P.E."/>
            <person name="Joly D.L."/>
            <person name="van de Geest H.C."/>
            <person name="Bonants P.J.M."/>
            <person name="Smith D.S."/>
            <person name="Levesque C.A."/>
            <person name="van der Lee T.A.J."/>
        </authorList>
    </citation>
    <scope>NUCLEOTIDE SEQUENCE [LARGE SCALE GENOMIC DNA]</scope>
    <source>
        <strain evidence="2 3">MB42</strain>
    </source>
</reference>
<feature type="region of interest" description="Disordered" evidence="1">
    <location>
        <begin position="143"/>
        <end position="162"/>
    </location>
</feature>
<dbReference type="Pfam" id="PF10346">
    <property type="entry name" value="Con-6"/>
    <property type="match status" value="1"/>
</dbReference>
<dbReference type="Proteomes" id="UP000317494">
    <property type="component" value="Unassembled WGS sequence"/>
</dbReference>
<dbReference type="InterPro" id="IPR018824">
    <property type="entry name" value="Conidiation-specific_6"/>
</dbReference>
<evidence type="ECO:0000256" key="1">
    <source>
        <dbReference type="SAM" id="MobiDB-lite"/>
    </source>
</evidence>
<evidence type="ECO:0008006" key="4">
    <source>
        <dbReference type="Google" id="ProtNLM"/>
    </source>
</evidence>
<gene>
    <name evidence="2" type="ORF">SeMB42_g06991</name>
</gene>
<keyword evidence="3" id="KW-1185">Reference proteome</keyword>
<comment type="caution">
    <text evidence="2">The sequence shown here is derived from an EMBL/GenBank/DDBJ whole genome shotgun (WGS) entry which is preliminary data.</text>
</comment>
<protein>
    <recommendedName>
        <fullName evidence="4">SMP domain-containing protein</fullName>
    </recommendedName>
</protein>
<accession>A0A507CC15</accession>
<name>A0A507CC15_9FUNG</name>
<organism evidence="2 3">
    <name type="scientific">Synchytrium endobioticum</name>
    <dbReference type="NCBI Taxonomy" id="286115"/>
    <lineage>
        <taxon>Eukaryota</taxon>
        <taxon>Fungi</taxon>
        <taxon>Fungi incertae sedis</taxon>
        <taxon>Chytridiomycota</taxon>
        <taxon>Chytridiomycota incertae sedis</taxon>
        <taxon>Chytridiomycetes</taxon>
        <taxon>Synchytriales</taxon>
        <taxon>Synchytriaceae</taxon>
        <taxon>Synchytrium</taxon>
    </lineage>
</organism>
<sequence>MTDAHREIPKSQLPRGVGSTGLKATTHNPTVSHEARVAAAERLAEQAQKEGYTIDPYKEAEIGDIKAEILQSTLDRDIRQGDVAAAAASGTTLPYSAQGSASSVASSADGATMEEQIVEGVMRASSNGAESMDEKIATSVMQMGRHGRSVEAKEDQGVGEPF</sequence>
<feature type="compositionally biased region" description="Polar residues" evidence="1">
    <location>
        <begin position="22"/>
        <end position="31"/>
    </location>
</feature>
<feature type="region of interest" description="Disordered" evidence="1">
    <location>
        <begin position="1"/>
        <end position="32"/>
    </location>
</feature>
<proteinExistence type="predicted"/>
<evidence type="ECO:0000313" key="2">
    <source>
        <dbReference type="EMBL" id="TPX36878.1"/>
    </source>
</evidence>
<evidence type="ECO:0000313" key="3">
    <source>
        <dbReference type="Proteomes" id="UP000317494"/>
    </source>
</evidence>